<reference evidence="7 8" key="1">
    <citation type="submission" date="2012-05" db="EMBL/GenBank/DDBJ databases">
        <authorList>
            <person name="Weinstock G."/>
            <person name="Sodergren E."/>
            <person name="Lobos E.A."/>
            <person name="Fulton L."/>
            <person name="Fulton R."/>
            <person name="Courtney L."/>
            <person name="Fronick C."/>
            <person name="O'Laughlin M."/>
            <person name="Godfrey J."/>
            <person name="Wilson R.M."/>
            <person name="Miner T."/>
            <person name="Farmer C."/>
            <person name="Delehaunty K."/>
            <person name="Cordes M."/>
            <person name="Minx P."/>
            <person name="Tomlinson C."/>
            <person name="Chen J."/>
            <person name="Wollam A."/>
            <person name="Pepin K.H."/>
            <person name="Bhonagiri V."/>
            <person name="Zhang X."/>
            <person name="Suruliraj S."/>
            <person name="Warren W."/>
            <person name="Mitreva M."/>
            <person name="Mardis E.R."/>
            <person name="Wilson R.K."/>
        </authorList>
    </citation>
    <scope>NUCLEOTIDE SEQUENCE [LARGE SCALE GENOMIC DNA]</scope>
    <source>
        <strain evidence="7 8">F0037</strain>
    </source>
</reference>
<proteinExistence type="predicted"/>
<dbReference type="Gene3D" id="3.40.50.920">
    <property type="match status" value="1"/>
</dbReference>
<feature type="domain" description="Transketolase-like pyrimidine-binding" evidence="6">
    <location>
        <begin position="357"/>
        <end position="536"/>
    </location>
</feature>
<dbReference type="InterPro" id="IPR033248">
    <property type="entry name" value="Transketolase_C"/>
</dbReference>
<dbReference type="EMBL" id="AMEQ01000018">
    <property type="protein sequence ID" value="EKY02175.1"/>
    <property type="molecule type" value="Genomic_DNA"/>
</dbReference>
<comment type="caution">
    <text evidence="7">The sequence shown here is derived from an EMBL/GenBank/DDBJ whole genome shotgun (WGS) entry which is preliminary data.</text>
</comment>
<dbReference type="SMART" id="SM00861">
    <property type="entry name" value="Transket_pyr"/>
    <property type="match status" value="1"/>
</dbReference>
<dbReference type="Pfam" id="PF02780">
    <property type="entry name" value="Transketolase_C"/>
    <property type="match status" value="1"/>
</dbReference>
<dbReference type="Gene3D" id="3.40.50.970">
    <property type="match status" value="2"/>
</dbReference>
<dbReference type="eggNOG" id="COG1071">
    <property type="taxonomic scope" value="Bacteria"/>
</dbReference>
<sequence length="685" mass="76388">MSIQKNYIKKRYGIKITDKDTLRRWYHLLYLGRLLDEKAPSYLLQSIGWQFHASNAGHDGIQLAIGQVFQRGKDHLFLYYRDLLAALSAGMTVEEMILNGISKATDPTSGGRHMSDHYAKIEWGIHNISSCVAAHDSQAVGLARALDYYGVDGVAIASHGESSASEGYVFEAINGAARERLPVIFVLQSNGYGISVPTHEQTANPRVGENYAGIRHLKTLFCNGKDIFDSMNTMAAAREYAVEHRTPVVVTAECVRIGAHSNSDKHTLYRSEEEIERAKAADPLPKFRRMLLRYNRFTEEELQQIEHEAQEELKIANRNAMKAPEPSADTVLDYVIGEAYPGDKYGLGIPDGSGEELTLVQALNKTLKQEFRHNPDTFLWGQDVANKDKGGVFNVTKGMLQEFGNKRVFNAPIAEDYIVGTANGMSRFSDKIRIVIEGAEFADYFWPAMEQFVNSTHDFWRSNGQFSPNITIRLSSGGYIQGGLYHSQNIEAVLTTFPGARVVYPCFADDATGLLRTAMRSRGVTVFMEPKAQYNSAESTAVIPEDFEVPFGKARIRREGTDVTLITYGNTLHLSLNVAERIQKELGKSIEVIDLRSLAPWDEETVYASIRKTSKALIVHEDRVFGGFGAELAASIAKKAFRDLDAPIYRVGSLSTPVGFHKCFELATLPSEEKIYTTAKELIEY</sequence>
<dbReference type="Pfam" id="PF00676">
    <property type="entry name" value="E1_dh"/>
    <property type="match status" value="1"/>
</dbReference>
<evidence type="ECO:0000313" key="8">
    <source>
        <dbReference type="Proteomes" id="UP000010408"/>
    </source>
</evidence>
<accession>L1NFW2</accession>
<dbReference type="InterPro" id="IPR029061">
    <property type="entry name" value="THDP-binding"/>
</dbReference>
<dbReference type="PATRIC" id="fig|1127696.3.peg.497"/>
<dbReference type="SUPFAM" id="SSF52518">
    <property type="entry name" value="Thiamin diphosphate-binding fold (THDP-binding)"/>
    <property type="match status" value="2"/>
</dbReference>
<comment type="function">
    <text evidence="2">E1 component of the 2-oxoglutarate dehydrogenase (OGDH) complex which catalyzes the decarboxylation of 2-oxoglutarate, the first step in the conversion of 2-oxoglutarate to succinyl-CoA and CO(2).</text>
</comment>
<gene>
    <name evidence="7" type="ORF">HMPREF9134_00564</name>
</gene>
<dbReference type="Proteomes" id="UP000010408">
    <property type="component" value="Unassembled WGS sequence"/>
</dbReference>
<dbReference type="InterPro" id="IPR001017">
    <property type="entry name" value="DH_E1"/>
</dbReference>
<dbReference type="GO" id="GO:0003863">
    <property type="term" value="F:branched-chain 2-oxo acid dehydrogenase activity"/>
    <property type="evidence" value="ECO:0007669"/>
    <property type="project" value="UniProtKB-EC"/>
</dbReference>
<dbReference type="RefSeq" id="WP_005468752.1">
    <property type="nucleotide sequence ID" value="NZ_KB291043.1"/>
</dbReference>
<dbReference type="InterPro" id="IPR005475">
    <property type="entry name" value="Transketolase-like_Pyr-bd"/>
</dbReference>
<dbReference type="GO" id="GO:0007584">
    <property type="term" value="P:response to nutrient"/>
    <property type="evidence" value="ECO:0007669"/>
    <property type="project" value="TreeGrafter"/>
</dbReference>
<evidence type="ECO:0000256" key="3">
    <source>
        <dbReference type="ARBA" id="ARBA00012277"/>
    </source>
</evidence>
<keyword evidence="5" id="KW-0786">Thiamine pyrophosphate</keyword>
<dbReference type="PANTHER" id="PTHR42980:SF1">
    <property type="entry name" value="2-OXOISOVALERATE DEHYDROGENASE SUBUNIT BETA, MITOCHONDRIAL"/>
    <property type="match status" value="1"/>
</dbReference>
<evidence type="ECO:0000256" key="1">
    <source>
        <dbReference type="ARBA" id="ARBA00001964"/>
    </source>
</evidence>
<dbReference type="FunFam" id="3.40.50.920:FF:000001">
    <property type="entry name" value="Pyruvate dehydrogenase E1 beta subunit"/>
    <property type="match status" value="1"/>
</dbReference>
<keyword evidence="4" id="KW-0560">Oxidoreductase</keyword>
<evidence type="ECO:0000259" key="6">
    <source>
        <dbReference type="SMART" id="SM00861"/>
    </source>
</evidence>
<dbReference type="CDD" id="cd02000">
    <property type="entry name" value="TPP_E1_PDC_ADC_BCADC"/>
    <property type="match status" value="1"/>
</dbReference>
<protein>
    <recommendedName>
        <fullName evidence="3">3-methyl-2-oxobutanoate dehydrogenase (2-methylpropanoyl-transferring)</fullName>
        <ecNumber evidence="3">1.2.4.4</ecNumber>
    </recommendedName>
</protein>
<dbReference type="SUPFAM" id="SSF52922">
    <property type="entry name" value="TK C-terminal domain-like"/>
    <property type="match status" value="1"/>
</dbReference>
<dbReference type="Pfam" id="PF02779">
    <property type="entry name" value="Transket_pyr"/>
    <property type="match status" value="1"/>
</dbReference>
<dbReference type="InterPro" id="IPR009014">
    <property type="entry name" value="Transketo_C/PFOR_II"/>
</dbReference>
<organism evidence="7 8">
    <name type="scientific">Porphyromonas catoniae F0037</name>
    <dbReference type="NCBI Taxonomy" id="1127696"/>
    <lineage>
        <taxon>Bacteria</taxon>
        <taxon>Pseudomonadati</taxon>
        <taxon>Bacteroidota</taxon>
        <taxon>Bacteroidia</taxon>
        <taxon>Bacteroidales</taxon>
        <taxon>Porphyromonadaceae</taxon>
        <taxon>Porphyromonas</taxon>
    </lineage>
</organism>
<name>L1NFW2_9PORP</name>
<dbReference type="HOGENOM" id="CLU_012907_2_1_10"/>
<dbReference type="EC" id="1.2.4.4" evidence="3"/>
<dbReference type="GO" id="GO:0009083">
    <property type="term" value="P:branched-chain amino acid catabolic process"/>
    <property type="evidence" value="ECO:0007669"/>
    <property type="project" value="TreeGrafter"/>
</dbReference>
<comment type="cofactor">
    <cofactor evidence="1">
        <name>thiamine diphosphate</name>
        <dbReference type="ChEBI" id="CHEBI:58937"/>
    </cofactor>
</comment>
<evidence type="ECO:0000256" key="4">
    <source>
        <dbReference type="ARBA" id="ARBA00023002"/>
    </source>
</evidence>
<evidence type="ECO:0000313" key="7">
    <source>
        <dbReference type="EMBL" id="EKY02175.1"/>
    </source>
</evidence>
<dbReference type="AlphaFoldDB" id="L1NFW2"/>
<dbReference type="STRING" id="1127696.HMPREF9134_00564"/>
<dbReference type="PANTHER" id="PTHR42980">
    <property type="entry name" value="2-OXOISOVALERATE DEHYDROGENASE SUBUNIT BETA-RELATED"/>
    <property type="match status" value="1"/>
</dbReference>
<dbReference type="eggNOG" id="COG0022">
    <property type="taxonomic scope" value="Bacteria"/>
</dbReference>
<evidence type="ECO:0000256" key="2">
    <source>
        <dbReference type="ARBA" id="ARBA00003906"/>
    </source>
</evidence>
<evidence type="ECO:0000256" key="5">
    <source>
        <dbReference type="ARBA" id="ARBA00023052"/>
    </source>
</evidence>